<gene>
    <name evidence="9" type="ORF">XpiCFBP4643_01630</name>
</gene>
<feature type="transmembrane region" description="Helical" evidence="7">
    <location>
        <begin position="114"/>
        <end position="135"/>
    </location>
</feature>
<evidence type="ECO:0000256" key="3">
    <source>
        <dbReference type="ARBA" id="ARBA00022475"/>
    </source>
</evidence>
<dbReference type="FunFam" id="1.10.3720.10:FF:000003">
    <property type="entry name" value="Aliphatic sulfonate ABC transporter permease"/>
    <property type="match status" value="1"/>
</dbReference>
<evidence type="ECO:0000313" key="9">
    <source>
        <dbReference type="EMBL" id="PPU70398.1"/>
    </source>
</evidence>
<dbReference type="RefSeq" id="WP_084726011.1">
    <property type="nucleotide sequence ID" value="NZ_MDEI01000001.1"/>
</dbReference>
<accession>A0A2S7D995</accession>
<proteinExistence type="inferred from homology"/>
<dbReference type="GO" id="GO:0010438">
    <property type="term" value="P:cellular response to sulfur starvation"/>
    <property type="evidence" value="ECO:0007669"/>
    <property type="project" value="TreeGrafter"/>
</dbReference>
<keyword evidence="10" id="KW-1185">Reference proteome</keyword>
<dbReference type="CDD" id="cd06261">
    <property type="entry name" value="TM_PBP2"/>
    <property type="match status" value="1"/>
</dbReference>
<evidence type="ECO:0000313" key="10">
    <source>
        <dbReference type="Proteomes" id="UP000238191"/>
    </source>
</evidence>
<evidence type="ECO:0000256" key="2">
    <source>
        <dbReference type="ARBA" id="ARBA00022448"/>
    </source>
</evidence>
<dbReference type="OrthoDB" id="8138334at2"/>
<organism evidence="9 10">
    <name type="scientific">Xanthomonas pisi</name>
    <dbReference type="NCBI Taxonomy" id="56457"/>
    <lineage>
        <taxon>Bacteria</taxon>
        <taxon>Pseudomonadati</taxon>
        <taxon>Pseudomonadota</taxon>
        <taxon>Gammaproteobacteria</taxon>
        <taxon>Lysobacterales</taxon>
        <taxon>Lysobacteraceae</taxon>
        <taxon>Xanthomonas</taxon>
    </lineage>
</organism>
<dbReference type="InterPro" id="IPR035906">
    <property type="entry name" value="MetI-like_sf"/>
</dbReference>
<dbReference type="AlphaFoldDB" id="A0A2S7D995"/>
<dbReference type="InterPro" id="IPR000515">
    <property type="entry name" value="MetI-like"/>
</dbReference>
<feature type="transmembrane region" description="Helical" evidence="7">
    <location>
        <begin position="204"/>
        <end position="224"/>
    </location>
</feature>
<dbReference type="GO" id="GO:0042918">
    <property type="term" value="P:alkanesulfonate transmembrane transport"/>
    <property type="evidence" value="ECO:0007669"/>
    <property type="project" value="UniProtKB-ARBA"/>
</dbReference>
<sequence>MNQTSFRLSRTLPSSLRRRWRLPAGSLGLVLPVSFFAALELCSALGWTPRYLLPPPSQILTTLADEAGRGLAGHLGASVLRVLVGFALGAGLGLVIGVGVGLNRWLERLLDPSFQALRAVPSLAWVPLLLLWMGIDEAPKITLIAIGAFFPMYLGVANGLRQVDRSLIELGETYGLSWGRMVRRILLPAALPSIFTGLRTSLSLAWMFLVAAELIAATRGLGYLLSDGRETSRPDIVIAAIVLLALLGKLSDSVLKGLETRTLHWRDNLQNRRASPHAAHDA</sequence>
<dbReference type="PROSITE" id="PS50928">
    <property type="entry name" value="ABC_TM1"/>
    <property type="match status" value="1"/>
</dbReference>
<evidence type="ECO:0000256" key="6">
    <source>
        <dbReference type="ARBA" id="ARBA00023136"/>
    </source>
</evidence>
<evidence type="ECO:0000256" key="4">
    <source>
        <dbReference type="ARBA" id="ARBA00022692"/>
    </source>
</evidence>
<evidence type="ECO:0000256" key="1">
    <source>
        <dbReference type="ARBA" id="ARBA00004651"/>
    </source>
</evidence>
<feature type="domain" description="ABC transmembrane type-1" evidence="8">
    <location>
        <begin position="75"/>
        <end position="255"/>
    </location>
</feature>
<evidence type="ECO:0000256" key="7">
    <source>
        <dbReference type="RuleBase" id="RU363032"/>
    </source>
</evidence>
<evidence type="ECO:0000256" key="5">
    <source>
        <dbReference type="ARBA" id="ARBA00022989"/>
    </source>
</evidence>
<dbReference type="GO" id="GO:0005886">
    <property type="term" value="C:plasma membrane"/>
    <property type="evidence" value="ECO:0007669"/>
    <property type="project" value="UniProtKB-SubCell"/>
</dbReference>
<dbReference type="Gene3D" id="1.10.3720.10">
    <property type="entry name" value="MetI-like"/>
    <property type="match status" value="1"/>
</dbReference>
<feature type="transmembrane region" description="Helical" evidence="7">
    <location>
        <begin position="141"/>
        <end position="160"/>
    </location>
</feature>
<feature type="transmembrane region" description="Helical" evidence="7">
    <location>
        <begin position="79"/>
        <end position="102"/>
    </location>
</feature>
<keyword evidence="3" id="KW-1003">Cell membrane</keyword>
<keyword evidence="5 7" id="KW-1133">Transmembrane helix</keyword>
<name>A0A2S7D995_9XANT</name>
<keyword evidence="4 7" id="KW-0812">Transmembrane</keyword>
<dbReference type="PANTHER" id="PTHR30151:SF39">
    <property type="entry name" value="ABC TRANSPORTER PERMEASE PROTEIN"/>
    <property type="match status" value="1"/>
</dbReference>
<dbReference type="Proteomes" id="UP000238191">
    <property type="component" value="Unassembled WGS sequence"/>
</dbReference>
<keyword evidence="2 7" id="KW-0813">Transport</keyword>
<dbReference type="SUPFAM" id="SSF161098">
    <property type="entry name" value="MetI-like"/>
    <property type="match status" value="1"/>
</dbReference>
<comment type="similarity">
    <text evidence="7">Belongs to the binding-protein-dependent transport system permease family.</text>
</comment>
<reference evidence="10" key="1">
    <citation type="submission" date="2016-08" db="EMBL/GenBank/DDBJ databases">
        <authorList>
            <person name="Merda D."/>
            <person name="Briand M."/>
            <person name="Taghouti G."/>
            <person name="Carrere S."/>
            <person name="Gouzy J."/>
            <person name="Portier P."/>
            <person name="Jacques M.-A."/>
            <person name="Fischer-Le Saux M."/>
        </authorList>
    </citation>
    <scope>NUCLEOTIDE SEQUENCE [LARGE SCALE GENOMIC DNA]</scope>
    <source>
        <strain evidence="10">CFBP4643</strain>
    </source>
</reference>
<dbReference type="EMBL" id="MDEI01000001">
    <property type="protein sequence ID" value="PPU70398.1"/>
    <property type="molecule type" value="Genomic_DNA"/>
</dbReference>
<dbReference type="PANTHER" id="PTHR30151">
    <property type="entry name" value="ALKANE SULFONATE ABC TRANSPORTER-RELATED, MEMBRANE SUBUNIT"/>
    <property type="match status" value="1"/>
</dbReference>
<comment type="caution">
    <text evidence="9">The sequence shown here is derived from an EMBL/GenBank/DDBJ whole genome shotgun (WGS) entry which is preliminary data.</text>
</comment>
<feature type="transmembrane region" description="Helical" evidence="7">
    <location>
        <begin position="20"/>
        <end position="47"/>
    </location>
</feature>
<feature type="transmembrane region" description="Helical" evidence="7">
    <location>
        <begin position="236"/>
        <end position="255"/>
    </location>
</feature>
<dbReference type="Pfam" id="PF00528">
    <property type="entry name" value="BPD_transp_1"/>
    <property type="match status" value="1"/>
</dbReference>
<evidence type="ECO:0000259" key="8">
    <source>
        <dbReference type="PROSITE" id="PS50928"/>
    </source>
</evidence>
<keyword evidence="6 7" id="KW-0472">Membrane</keyword>
<comment type="subcellular location">
    <subcellularLocation>
        <location evidence="1 7">Cell membrane</location>
        <topology evidence="1 7">Multi-pass membrane protein</topology>
    </subcellularLocation>
</comment>
<protein>
    <submittedName>
        <fullName evidence="9">ABC transporter permease</fullName>
    </submittedName>
</protein>